<comment type="caution">
    <text evidence="1">The sequence shown here is derived from an EMBL/GenBank/DDBJ whole genome shotgun (WGS) entry which is preliminary data.</text>
</comment>
<dbReference type="Proteomes" id="UP001239111">
    <property type="component" value="Chromosome 1"/>
</dbReference>
<name>A0ACC2PJP6_9HYME</name>
<reference evidence="1" key="1">
    <citation type="submission" date="2023-04" db="EMBL/GenBank/DDBJ databases">
        <title>A chromosome-level genome assembly of the parasitoid wasp Eretmocerus hayati.</title>
        <authorList>
            <person name="Zhong Y."/>
            <person name="Liu S."/>
            <person name="Liu Y."/>
        </authorList>
    </citation>
    <scope>NUCLEOTIDE SEQUENCE</scope>
    <source>
        <strain evidence="1">ZJU_SS_LIU_2023</strain>
    </source>
</reference>
<proteinExistence type="predicted"/>
<keyword evidence="2" id="KW-1185">Reference proteome</keyword>
<dbReference type="EMBL" id="CM056741">
    <property type="protein sequence ID" value="KAJ8682819.1"/>
    <property type="molecule type" value="Genomic_DNA"/>
</dbReference>
<evidence type="ECO:0000313" key="2">
    <source>
        <dbReference type="Proteomes" id="UP001239111"/>
    </source>
</evidence>
<evidence type="ECO:0000313" key="1">
    <source>
        <dbReference type="EMBL" id="KAJ8682819.1"/>
    </source>
</evidence>
<accession>A0ACC2PJP6</accession>
<protein>
    <submittedName>
        <fullName evidence="1">Uncharacterized protein</fullName>
    </submittedName>
</protein>
<sequence length="674" mass="76678">MSVSSLDTSVADSVTLETCVSRLVKLSLERKASSIAVRFSPIKRTIQVVDNGIGFTKYELENILIGDRKSPSSRNIFLDIRSSSSTIIITSRSEFCQKTYVKIFRADESCEVFEGYHRPSKGTTVSIRNFNPSQWDGDKNHSISYLVAAMAFMEVEVSFSVRNDDIEKLILDISKPHNSWAVIRSLKDNPRFITNNELHSSDALQDELDGGISPNKLDQMNSFSTDVRLDLSPNIQISNLIRDDIHGPSEWSPWSRTHQTLITTDSDLNYSYEKSIDMSTPIRQLNGKELVNFSQLSVWSDWSYNHESTKNQRSKDSKKKRDPHYKFLPISIYEKLPHKNMKILESKKTIQSSQCPSFDVVDSSKISCFKDESPKLGDILKIKVNHTNLNSDRCKISADTVQTLQVLGQINREFIATVSYENGKYLLMIMDQHAAHERIRYEYLIETYRDMKSCKFYSVKLDNDLIIPDIDEDLLKLIVFHKRTQSRVGINIKLLLNSTTCAVDHVPKCFLKKIKSYNSEYNQHRLIKNVRELIIEIANGLAVSENLLPPLLPITINNVIAGEACHGQMISEAIKFGDPLKFKECISLVQALRDTKAPTRCAHGRPSIIPLLDLSTLKERKSRMPVSIKLFIQITNTLILLSRNMLISIPLQGIVIVQQYSENSSLSSQKFTLN</sequence>
<gene>
    <name evidence="1" type="ORF">QAD02_018611</name>
</gene>
<organism evidence="1 2">
    <name type="scientific">Eretmocerus hayati</name>
    <dbReference type="NCBI Taxonomy" id="131215"/>
    <lineage>
        <taxon>Eukaryota</taxon>
        <taxon>Metazoa</taxon>
        <taxon>Ecdysozoa</taxon>
        <taxon>Arthropoda</taxon>
        <taxon>Hexapoda</taxon>
        <taxon>Insecta</taxon>
        <taxon>Pterygota</taxon>
        <taxon>Neoptera</taxon>
        <taxon>Endopterygota</taxon>
        <taxon>Hymenoptera</taxon>
        <taxon>Apocrita</taxon>
        <taxon>Proctotrupomorpha</taxon>
        <taxon>Chalcidoidea</taxon>
        <taxon>Aphelinidae</taxon>
        <taxon>Aphelininae</taxon>
        <taxon>Eretmocerus</taxon>
    </lineage>
</organism>